<organism evidence="1 2">
    <name type="scientific">Ephemerocybe angulata</name>
    <dbReference type="NCBI Taxonomy" id="980116"/>
    <lineage>
        <taxon>Eukaryota</taxon>
        <taxon>Fungi</taxon>
        <taxon>Dikarya</taxon>
        <taxon>Basidiomycota</taxon>
        <taxon>Agaricomycotina</taxon>
        <taxon>Agaricomycetes</taxon>
        <taxon>Agaricomycetidae</taxon>
        <taxon>Agaricales</taxon>
        <taxon>Agaricineae</taxon>
        <taxon>Psathyrellaceae</taxon>
        <taxon>Ephemerocybe</taxon>
    </lineage>
</organism>
<evidence type="ECO:0000313" key="2">
    <source>
        <dbReference type="Proteomes" id="UP000521943"/>
    </source>
</evidence>
<sequence>MVKAHANNRVASLIKGFTLPLEEFLQFMKGAGVVISGSGALHVVQPGHFHPADLDLYAPFGYLEAIHRFLIETTQYILVFDEPYPRSRPGSNAGQVNENPTGIRVVRYYVNTLSGKVINVIETRLAAAPSAVFMFYSTYVMNFITGSTVVCAYPLMVERHVGLLNTYRERIPYKMARCLKKYVGRGFAVLDSASDWQPDHKCGESLYCAETTRVITDGATLRILFGENGGREQDLIDPGLRWKLASRFRCHSLSEADKSFPRSGMVVSRGSALSE</sequence>
<accession>A0A8H6HQA9</accession>
<comment type="caution">
    <text evidence="1">The sequence shown here is derived from an EMBL/GenBank/DDBJ whole genome shotgun (WGS) entry which is preliminary data.</text>
</comment>
<dbReference type="AlphaFoldDB" id="A0A8H6HQA9"/>
<gene>
    <name evidence="1" type="ORF">DFP72DRAFT_816992</name>
</gene>
<proteinExistence type="predicted"/>
<evidence type="ECO:0000313" key="1">
    <source>
        <dbReference type="EMBL" id="KAF6751213.1"/>
    </source>
</evidence>
<dbReference type="EMBL" id="JACGCI010000052">
    <property type="protein sequence ID" value="KAF6751213.1"/>
    <property type="molecule type" value="Genomic_DNA"/>
</dbReference>
<keyword evidence="2" id="KW-1185">Reference proteome</keyword>
<protein>
    <submittedName>
        <fullName evidence="1">Uncharacterized protein</fullName>
    </submittedName>
</protein>
<name>A0A8H6HQA9_9AGAR</name>
<reference evidence="1 2" key="1">
    <citation type="submission" date="2020-07" db="EMBL/GenBank/DDBJ databases">
        <title>Comparative genomics of pyrophilous fungi reveals a link between fire events and developmental genes.</title>
        <authorList>
            <consortium name="DOE Joint Genome Institute"/>
            <person name="Steindorff A.S."/>
            <person name="Carver A."/>
            <person name="Calhoun S."/>
            <person name="Stillman K."/>
            <person name="Liu H."/>
            <person name="Lipzen A."/>
            <person name="Pangilinan J."/>
            <person name="Labutti K."/>
            <person name="Bruns T.D."/>
            <person name="Grigoriev I.V."/>
        </authorList>
    </citation>
    <scope>NUCLEOTIDE SEQUENCE [LARGE SCALE GENOMIC DNA]</scope>
    <source>
        <strain evidence="1 2">CBS 144469</strain>
    </source>
</reference>
<dbReference type="Proteomes" id="UP000521943">
    <property type="component" value="Unassembled WGS sequence"/>
</dbReference>
<dbReference type="OrthoDB" id="3067340at2759"/>